<keyword evidence="10 14" id="KW-0573">Peptidoglycan synthesis</keyword>
<dbReference type="GO" id="GO:0051301">
    <property type="term" value="P:cell division"/>
    <property type="evidence" value="ECO:0007669"/>
    <property type="project" value="UniProtKB-KW"/>
</dbReference>
<dbReference type="InterPro" id="IPR000713">
    <property type="entry name" value="Mur_ligase_N"/>
</dbReference>
<feature type="domain" description="Mur ligase C-terminal" evidence="16">
    <location>
        <begin position="325"/>
        <end position="455"/>
    </location>
</feature>
<evidence type="ECO:0000313" key="19">
    <source>
        <dbReference type="Proteomes" id="UP000262583"/>
    </source>
</evidence>
<keyword evidence="9 14" id="KW-0133">Cell shape</keyword>
<dbReference type="GO" id="GO:0005524">
    <property type="term" value="F:ATP binding"/>
    <property type="evidence" value="ECO:0007669"/>
    <property type="project" value="UniProtKB-UniRule"/>
</dbReference>
<keyword evidence="12 14" id="KW-0961">Cell wall biogenesis/degradation</keyword>
<dbReference type="GO" id="GO:0005737">
    <property type="term" value="C:cytoplasm"/>
    <property type="evidence" value="ECO:0007669"/>
    <property type="project" value="UniProtKB-SubCell"/>
</dbReference>
<dbReference type="UniPathway" id="UPA00219"/>
<evidence type="ECO:0000256" key="7">
    <source>
        <dbReference type="ARBA" id="ARBA00022741"/>
    </source>
</evidence>
<dbReference type="Pfam" id="PF01225">
    <property type="entry name" value="Mur_ligase"/>
    <property type="match status" value="1"/>
</dbReference>
<dbReference type="GO" id="GO:0008763">
    <property type="term" value="F:UDP-N-acetylmuramate-L-alanine ligase activity"/>
    <property type="evidence" value="ECO:0007669"/>
    <property type="project" value="UniProtKB-UniRule"/>
</dbReference>
<name>A0A2Z4Y5Z8_SUMC1</name>
<evidence type="ECO:0000256" key="4">
    <source>
        <dbReference type="ARBA" id="ARBA00022490"/>
    </source>
</evidence>
<dbReference type="GO" id="GO:0008360">
    <property type="term" value="P:regulation of cell shape"/>
    <property type="evidence" value="ECO:0007669"/>
    <property type="project" value="UniProtKB-KW"/>
</dbReference>
<evidence type="ECO:0000256" key="5">
    <source>
        <dbReference type="ARBA" id="ARBA00022598"/>
    </source>
</evidence>
<dbReference type="Proteomes" id="UP000262583">
    <property type="component" value="Chromosome"/>
</dbReference>
<dbReference type="Gene3D" id="3.40.1190.10">
    <property type="entry name" value="Mur-like, catalytic domain"/>
    <property type="match status" value="1"/>
</dbReference>
<keyword evidence="6 14" id="KW-0132">Cell division</keyword>
<evidence type="ECO:0000259" key="16">
    <source>
        <dbReference type="Pfam" id="PF02875"/>
    </source>
</evidence>
<evidence type="ECO:0000256" key="12">
    <source>
        <dbReference type="ARBA" id="ARBA00023316"/>
    </source>
</evidence>
<proteinExistence type="inferred from homology"/>
<keyword evidence="7 14" id="KW-0547">Nucleotide-binding</keyword>
<evidence type="ECO:0000256" key="6">
    <source>
        <dbReference type="ARBA" id="ARBA00022618"/>
    </source>
</evidence>
<dbReference type="NCBIfam" id="TIGR01082">
    <property type="entry name" value="murC"/>
    <property type="match status" value="1"/>
</dbReference>
<evidence type="ECO:0000256" key="11">
    <source>
        <dbReference type="ARBA" id="ARBA00023306"/>
    </source>
</evidence>
<dbReference type="InterPro" id="IPR036565">
    <property type="entry name" value="Mur-like_cat_sf"/>
</dbReference>
<evidence type="ECO:0000259" key="15">
    <source>
        <dbReference type="Pfam" id="PF01225"/>
    </source>
</evidence>
<dbReference type="HAMAP" id="MF_00046">
    <property type="entry name" value="MurC"/>
    <property type="match status" value="1"/>
</dbReference>
<dbReference type="Pfam" id="PF02875">
    <property type="entry name" value="Mur_ligase_C"/>
    <property type="match status" value="1"/>
</dbReference>
<comment type="subcellular location">
    <subcellularLocation>
        <location evidence="1 14">Cytoplasm</location>
    </subcellularLocation>
</comment>
<dbReference type="InterPro" id="IPR050061">
    <property type="entry name" value="MurCDEF_pg_biosynth"/>
</dbReference>
<keyword evidence="11 14" id="KW-0131">Cell cycle</keyword>
<keyword evidence="4 14" id="KW-0963">Cytoplasm</keyword>
<evidence type="ECO:0000256" key="9">
    <source>
        <dbReference type="ARBA" id="ARBA00022960"/>
    </source>
</evidence>
<dbReference type="InterPro" id="IPR013221">
    <property type="entry name" value="Mur_ligase_cen"/>
</dbReference>
<dbReference type="GO" id="GO:0009252">
    <property type="term" value="P:peptidoglycan biosynthetic process"/>
    <property type="evidence" value="ECO:0007669"/>
    <property type="project" value="UniProtKB-UniRule"/>
</dbReference>
<evidence type="ECO:0000256" key="3">
    <source>
        <dbReference type="ARBA" id="ARBA00012211"/>
    </source>
</evidence>
<keyword evidence="8 14" id="KW-0067">ATP-binding</keyword>
<organism evidence="18 19">
    <name type="scientific">Sumerlaea chitinivorans</name>
    <dbReference type="NCBI Taxonomy" id="2250252"/>
    <lineage>
        <taxon>Bacteria</taxon>
        <taxon>Candidatus Sumerlaeota</taxon>
        <taxon>Candidatus Sumerlaeia</taxon>
        <taxon>Candidatus Sumerlaeales</taxon>
        <taxon>Candidatus Sumerlaeaceae</taxon>
        <taxon>Candidatus Sumerlaea</taxon>
    </lineage>
</organism>
<comment type="catalytic activity">
    <reaction evidence="13 14">
        <text>UDP-N-acetyl-alpha-D-muramate + L-alanine + ATP = UDP-N-acetyl-alpha-D-muramoyl-L-alanine + ADP + phosphate + H(+)</text>
        <dbReference type="Rhea" id="RHEA:23372"/>
        <dbReference type="ChEBI" id="CHEBI:15378"/>
        <dbReference type="ChEBI" id="CHEBI:30616"/>
        <dbReference type="ChEBI" id="CHEBI:43474"/>
        <dbReference type="ChEBI" id="CHEBI:57972"/>
        <dbReference type="ChEBI" id="CHEBI:70757"/>
        <dbReference type="ChEBI" id="CHEBI:83898"/>
        <dbReference type="ChEBI" id="CHEBI:456216"/>
        <dbReference type="EC" id="6.3.2.8"/>
    </reaction>
</comment>
<dbReference type="KEGG" id="schv:BRCON_1345"/>
<dbReference type="Pfam" id="PF08245">
    <property type="entry name" value="Mur_ligase_M"/>
    <property type="match status" value="1"/>
</dbReference>
<protein>
    <recommendedName>
        <fullName evidence="3 14">UDP-N-acetylmuramate--L-alanine ligase</fullName>
        <ecNumber evidence="3 14">6.3.2.8</ecNumber>
    </recommendedName>
    <alternativeName>
        <fullName evidence="14">UDP-N-acetylmuramoyl-L-alanine synthetase</fullName>
    </alternativeName>
</protein>
<evidence type="ECO:0000256" key="14">
    <source>
        <dbReference type="HAMAP-Rule" id="MF_00046"/>
    </source>
</evidence>
<evidence type="ECO:0000256" key="8">
    <source>
        <dbReference type="ARBA" id="ARBA00022840"/>
    </source>
</evidence>
<dbReference type="InterPro" id="IPR005758">
    <property type="entry name" value="UDP-N-AcMur_Ala_ligase_MurC"/>
</dbReference>
<gene>
    <name evidence="14" type="primary">murC</name>
    <name evidence="18" type="ORF">BRCON_1345</name>
</gene>
<evidence type="ECO:0000256" key="10">
    <source>
        <dbReference type="ARBA" id="ARBA00022984"/>
    </source>
</evidence>
<dbReference type="GO" id="GO:0071555">
    <property type="term" value="P:cell wall organization"/>
    <property type="evidence" value="ECO:0007669"/>
    <property type="project" value="UniProtKB-KW"/>
</dbReference>
<sequence length="471" mass="49980">MTDGLTIHFVGIGGIGMSGIAHLLLEAGEAVSGSDVKESQQTRELAAKGARIYIGHAAENVHGAREVVVSSAIRPTNPEIIEARRLGIPIRHRSEKLAELLDARRGITIAGTHGKTTTSSMAATLLATAGLNPSYAVGGVINTADSNAAGGGSEWFVAEADESDGSLVNFHPEIAIITNVELDHTDYYENLEQVYNVFLAHLKNIKAGGSVVACVDDPGVREVLSRAGLSLPLQSGCSRLPNDVRVMGYGTTEEAELRAEGIESNGFGYTYTAVQNGERLGRFSLNVPGQHNVLNSLAVIALGRIVGLDTETIARGIAAFRGVRRRFQVIAKTEQVTIVDDYAHHPTELKATLAAARSLHAGRIVAIFQPHRYSRTQSLAREFGAAFHDADVVVLTDIYPASEDPIAGVTSELILQALAENHHPAAFYVGSLEAAEEFVAANVRPGDMILTLGAGDITKCGPSLARRLGCK</sequence>
<dbReference type="InterPro" id="IPR036615">
    <property type="entry name" value="Mur_ligase_C_dom_sf"/>
</dbReference>
<dbReference type="InterPro" id="IPR004101">
    <property type="entry name" value="Mur_ligase_C"/>
</dbReference>
<comment type="function">
    <text evidence="14">Cell wall formation.</text>
</comment>
<comment type="pathway">
    <text evidence="2 14">Cell wall biogenesis; peptidoglycan biosynthesis.</text>
</comment>
<evidence type="ECO:0000256" key="13">
    <source>
        <dbReference type="ARBA" id="ARBA00047833"/>
    </source>
</evidence>
<accession>A0A2Z4Y5Z8</accession>
<dbReference type="SUPFAM" id="SSF51984">
    <property type="entry name" value="MurCD N-terminal domain"/>
    <property type="match status" value="1"/>
</dbReference>
<dbReference type="EMBL" id="CP030759">
    <property type="protein sequence ID" value="AXA36122.1"/>
    <property type="molecule type" value="Genomic_DNA"/>
</dbReference>
<evidence type="ECO:0000256" key="1">
    <source>
        <dbReference type="ARBA" id="ARBA00004496"/>
    </source>
</evidence>
<dbReference type="SUPFAM" id="SSF53244">
    <property type="entry name" value="MurD-like peptide ligases, peptide-binding domain"/>
    <property type="match status" value="1"/>
</dbReference>
<dbReference type="Gene3D" id="3.90.190.20">
    <property type="entry name" value="Mur ligase, C-terminal domain"/>
    <property type="match status" value="1"/>
</dbReference>
<dbReference type="SUPFAM" id="SSF53623">
    <property type="entry name" value="MurD-like peptide ligases, catalytic domain"/>
    <property type="match status" value="1"/>
</dbReference>
<dbReference type="EC" id="6.3.2.8" evidence="3 14"/>
<dbReference type="PANTHER" id="PTHR43445:SF3">
    <property type="entry name" value="UDP-N-ACETYLMURAMATE--L-ALANINE LIGASE"/>
    <property type="match status" value="1"/>
</dbReference>
<feature type="domain" description="Mur ligase N-terminal catalytic" evidence="15">
    <location>
        <begin position="6"/>
        <end position="104"/>
    </location>
</feature>
<comment type="similarity">
    <text evidence="14">Belongs to the MurCDEF family.</text>
</comment>
<feature type="domain" description="Mur ligase central" evidence="17">
    <location>
        <begin position="109"/>
        <end position="302"/>
    </location>
</feature>
<dbReference type="AlphaFoldDB" id="A0A2Z4Y5Z8"/>
<evidence type="ECO:0000313" key="18">
    <source>
        <dbReference type="EMBL" id="AXA36122.1"/>
    </source>
</evidence>
<feature type="binding site" evidence="14">
    <location>
        <begin position="111"/>
        <end position="117"/>
    </location>
    <ligand>
        <name>ATP</name>
        <dbReference type="ChEBI" id="CHEBI:30616"/>
    </ligand>
</feature>
<evidence type="ECO:0000256" key="2">
    <source>
        <dbReference type="ARBA" id="ARBA00004752"/>
    </source>
</evidence>
<dbReference type="Gene3D" id="3.40.50.720">
    <property type="entry name" value="NAD(P)-binding Rossmann-like Domain"/>
    <property type="match status" value="1"/>
</dbReference>
<keyword evidence="5 14" id="KW-0436">Ligase</keyword>
<evidence type="ECO:0000259" key="17">
    <source>
        <dbReference type="Pfam" id="PF08245"/>
    </source>
</evidence>
<reference evidence="18 19" key="1">
    <citation type="submission" date="2018-05" db="EMBL/GenBank/DDBJ databases">
        <title>A metagenomic window into the 2 km-deep terrestrial subsurface aquifer revealed taxonomically and functionally diverse microbial community comprising novel uncultured bacterial lineages.</title>
        <authorList>
            <person name="Kadnikov V.V."/>
            <person name="Mardanov A.V."/>
            <person name="Beletsky A.V."/>
            <person name="Banks D."/>
            <person name="Pimenov N.V."/>
            <person name="Frank Y.A."/>
            <person name="Karnachuk O.V."/>
            <person name="Ravin N.V."/>
        </authorList>
    </citation>
    <scope>NUCLEOTIDE SEQUENCE [LARGE SCALE GENOMIC DNA]</scope>
    <source>
        <strain evidence="18">BY</strain>
    </source>
</reference>
<dbReference type="PANTHER" id="PTHR43445">
    <property type="entry name" value="UDP-N-ACETYLMURAMATE--L-ALANINE LIGASE-RELATED"/>
    <property type="match status" value="1"/>
</dbReference>